<dbReference type="EMBL" id="JAQLWV010000093">
    <property type="protein sequence ID" value="MDB7936307.1"/>
    <property type="molecule type" value="Genomic_DNA"/>
</dbReference>
<dbReference type="EMBL" id="JAQLWO010000059">
    <property type="protein sequence ID" value="MDB7908969.1"/>
    <property type="molecule type" value="Genomic_DNA"/>
</dbReference>
<dbReference type="EMBL" id="CYZT01000707">
    <property type="protein sequence ID" value="CUQ13642.1"/>
    <property type="molecule type" value="Genomic_DNA"/>
</dbReference>
<accession>A0A174TUU4</accession>
<reference evidence="4 6" key="2">
    <citation type="submission" date="2020-11" db="EMBL/GenBank/DDBJ databases">
        <title>Closed and high quality bacterial genomes of the OMM12 community.</title>
        <authorList>
            <person name="Marbouty M."/>
            <person name="Lamy-Besnier Q."/>
            <person name="Debarbieux L."/>
            <person name="Koszul R."/>
        </authorList>
    </citation>
    <scope>NUCLEOTIDE SEQUENCE [LARGE SCALE GENOMIC DNA]</scope>
    <source>
        <strain evidence="4 6">YL31</strain>
    </source>
</reference>
<dbReference type="Proteomes" id="UP000095746">
    <property type="component" value="Unassembled WGS sequence"/>
</dbReference>
<name>A0A174TUU4_FLAPL</name>
<evidence type="ECO:0000313" key="4">
    <source>
        <dbReference type="EMBL" id="QQR05096.1"/>
    </source>
</evidence>
<dbReference type="Proteomes" id="UP001211006">
    <property type="component" value="Unassembled WGS sequence"/>
</dbReference>
<evidence type="ECO:0000313" key="6">
    <source>
        <dbReference type="Proteomes" id="UP000595792"/>
    </source>
</evidence>
<dbReference type="EMBL" id="CP065315">
    <property type="protein sequence ID" value="QQR05096.1"/>
    <property type="molecule type" value="Genomic_DNA"/>
</dbReference>
<reference evidence="2" key="3">
    <citation type="submission" date="2023-01" db="EMBL/GenBank/DDBJ databases">
        <title>Human gut microbiome strain richness.</title>
        <authorList>
            <person name="Chen-Liaw A."/>
        </authorList>
    </citation>
    <scope>NUCLEOTIDE SEQUENCE</scope>
    <source>
        <strain evidence="3">1001287st1_F4_1001285I_161205</strain>
        <strain evidence="2">2225st1_A6_2225SCRN_200828</strain>
    </source>
</reference>
<dbReference type="RefSeq" id="WP_153810761.1">
    <property type="nucleotide sequence ID" value="NZ_AP031431.1"/>
</dbReference>
<organism evidence="1 5">
    <name type="scientific">Flavonifractor plautii</name>
    <name type="common">Fusobacterium plautii</name>
    <dbReference type="NCBI Taxonomy" id="292800"/>
    <lineage>
        <taxon>Bacteria</taxon>
        <taxon>Bacillati</taxon>
        <taxon>Bacillota</taxon>
        <taxon>Clostridia</taxon>
        <taxon>Eubacteriales</taxon>
        <taxon>Oscillospiraceae</taxon>
        <taxon>Flavonifractor</taxon>
    </lineage>
</organism>
<dbReference type="Proteomes" id="UP000595792">
    <property type="component" value="Chromosome"/>
</dbReference>
<reference evidence="1 5" key="1">
    <citation type="submission" date="2015-09" db="EMBL/GenBank/DDBJ databases">
        <authorList>
            <consortium name="Pathogen Informatics"/>
        </authorList>
    </citation>
    <scope>NUCLEOTIDE SEQUENCE [LARGE SCALE GENOMIC DNA]</scope>
    <source>
        <strain evidence="1 5">2789STDY5608854</strain>
    </source>
</reference>
<evidence type="ECO:0000313" key="5">
    <source>
        <dbReference type="Proteomes" id="UP000095746"/>
    </source>
</evidence>
<dbReference type="AlphaFoldDB" id="A0A174TUU4"/>
<dbReference type="Proteomes" id="UP001211173">
    <property type="component" value="Unassembled WGS sequence"/>
</dbReference>
<proteinExistence type="predicted"/>
<gene>
    <name evidence="1" type="ORF">ERS852411_04012</name>
    <name evidence="4" type="ORF">I5Q84_14095</name>
    <name evidence="2" type="ORF">PND83_23620</name>
    <name evidence="3" type="ORF">PNE06_24840</name>
</gene>
<protein>
    <submittedName>
        <fullName evidence="1">Uncharacterized protein</fullName>
    </submittedName>
</protein>
<sequence length="52" mass="6141">MDLKRLRYLMRYSAAVDGMDEDIHAIYGSVNTAMDKWLPSEQWQRAEKLHLS</sequence>
<evidence type="ECO:0000313" key="1">
    <source>
        <dbReference type="EMBL" id="CUQ13642.1"/>
    </source>
</evidence>
<evidence type="ECO:0000313" key="2">
    <source>
        <dbReference type="EMBL" id="MDB7908969.1"/>
    </source>
</evidence>
<evidence type="ECO:0000313" key="3">
    <source>
        <dbReference type="EMBL" id="MDB7936307.1"/>
    </source>
</evidence>